<feature type="domain" description="HTH tetR-type" evidence="3">
    <location>
        <begin position="1"/>
        <end position="60"/>
    </location>
</feature>
<name>A0ABY8ED17_9FIRM</name>
<evidence type="ECO:0000256" key="2">
    <source>
        <dbReference type="PROSITE-ProRule" id="PRU00335"/>
    </source>
</evidence>
<keyword evidence="1 2" id="KW-0238">DNA-binding</keyword>
<accession>A0ABY8ED17</accession>
<proteinExistence type="predicted"/>
<dbReference type="RefSeq" id="WP_277732799.1">
    <property type="nucleotide sequence ID" value="NZ_CP120733.1"/>
</dbReference>
<dbReference type="InterPro" id="IPR001647">
    <property type="entry name" value="HTH_TetR"/>
</dbReference>
<evidence type="ECO:0000313" key="4">
    <source>
        <dbReference type="EMBL" id="WFD10833.1"/>
    </source>
</evidence>
<dbReference type="PRINTS" id="PR00455">
    <property type="entry name" value="HTHTETR"/>
</dbReference>
<dbReference type="Gene3D" id="1.10.10.60">
    <property type="entry name" value="Homeodomain-like"/>
    <property type="match status" value="1"/>
</dbReference>
<evidence type="ECO:0000259" key="3">
    <source>
        <dbReference type="PROSITE" id="PS50977"/>
    </source>
</evidence>
<gene>
    <name evidence="4" type="ORF">P4S50_01790</name>
</gene>
<dbReference type="EMBL" id="CP120733">
    <property type="protein sequence ID" value="WFD10833.1"/>
    <property type="molecule type" value="Genomic_DNA"/>
</dbReference>
<evidence type="ECO:0000313" key="5">
    <source>
        <dbReference type="Proteomes" id="UP001222800"/>
    </source>
</evidence>
<dbReference type="PANTHER" id="PTHR43479:SF11">
    <property type="entry name" value="ACREF_ENVCD OPERON REPRESSOR-RELATED"/>
    <property type="match status" value="1"/>
</dbReference>
<protein>
    <submittedName>
        <fullName evidence="4">TetR/AcrR family transcriptional regulator</fullName>
    </submittedName>
</protein>
<dbReference type="PANTHER" id="PTHR43479">
    <property type="entry name" value="ACREF/ENVCD OPERON REPRESSOR-RELATED"/>
    <property type="match status" value="1"/>
</dbReference>
<dbReference type="Gene3D" id="1.10.357.10">
    <property type="entry name" value="Tetracycline Repressor, domain 2"/>
    <property type="match status" value="1"/>
</dbReference>
<dbReference type="Pfam" id="PF00440">
    <property type="entry name" value="TetR_N"/>
    <property type="match status" value="1"/>
</dbReference>
<organism evidence="4 5">
    <name type="scientific">Tepidibacter hydrothermalis</name>
    <dbReference type="NCBI Taxonomy" id="3036126"/>
    <lineage>
        <taxon>Bacteria</taxon>
        <taxon>Bacillati</taxon>
        <taxon>Bacillota</taxon>
        <taxon>Clostridia</taxon>
        <taxon>Peptostreptococcales</taxon>
        <taxon>Peptostreptococcaceae</taxon>
        <taxon>Tepidibacter</taxon>
    </lineage>
</organism>
<sequence>MTSKKIKEASLELIAERGYCQTTLSLIAERVGIKKPSIYSHFQSKEDIFFSILEDETKNLNIYIENIYYDIKKYELEEMLYLIIYKFAEYFNNNMTLAKFWSLVMYFPPYSLEQEFKFDITKYKIYECIYRNIKEKTKNKKLDEEKMKNIMHSYEVILRGILTMIIYDSDFTIEKIDQIIKVYFNGIKNELTENLS</sequence>
<reference evidence="4 5" key="1">
    <citation type="submission" date="2023-03" db="EMBL/GenBank/DDBJ databases">
        <title>Complete genome sequence of Tepidibacter sp. SWIR-1, isolated from a deep-sea hydrothermal vent.</title>
        <authorList>
            <person name="Li X."/>
        </authorList>
    </citation>
    <scope>NUCLEOTIDE SEQUENCE [LARGE SCALE GENOMIC DNA]</scope>
    <source>
        <strain evidence="4 5">SWIR-1</strain>
    </source>
</reference>
<dbReference type="InterPro" id="IPR050624">
    <property type="entry name" value="HTH-type_Tx_Regulator"/>
</dbReference>
<feature type="DNA-binding region" description="H-T-H motif" evidence="2">
    <location>
        <begin position="23"/>
        <end position="42"/>
    </location>
</feature>
<dbReference type="InterPro" id="IPR009057">
    <property type="entry name" value="Homeodomain-like_sf"/>
</dbReference>
<evidence type="ECO:0000256" key="1">
    <source>
        <dbReference type="ARBA" id="ARBA00023125"/>
    </source>
</evidence>
<dbReference type="SUPFAM" id="SSF46689">
    <property type="entry name" value="Homeodomain-like"/>
    <property type="match status" value="1"/>
</dbReference>
<keyword evidence="5" id="KW-1185">Reference proteome</keyword>
<dbReference type="Proteomes" id="UP001222800">
    <property type="component" value="Chromosome"/>
</dbReference>
<dbReference type="PROSITE" id="PS50977">
    <property type="entry name" value="HTH_TETR_2"/>
    <property type="match status" value="1"/>
</dbReference>